<keyword evidence="2" id="KW-0677">Repeat</keyword>
<dbReference type="Pfam" id="PF01535">
    <property type="entry name" value="PPR"/>
    <property type="match status" value="4"/>
</dbReference>
<dbReference type="AlphaFoldDB" id="W9R6Y0"/>
<evidence type="ECO:0000256" key="1">
    <source>
        <dbReference type="ARBA" id="ARBA00007626"/>
    </source>
</evidence>
<dbReference type="PROSITE" id="PS51375">
    <property type="entry name" value="PPR"/>
    <property type="match status" value="5"/>
</dbReference>
<organism evidence="4 5">
    <name type="scientific">Morus notabilis</name>
    <dbReference type="NCBI Taxonomy" id="981085"/>
    <lineage>
        <taxon>Eukaryota</taxon>
        <taxon>Viridiplantae</taxon>
        <taxon>Streptophyta</taxon>
        <taxon>Embryophyta</taxon>
        <taxon>Tracheophyta</taxon>
        <taxon>Spermatophyta</taxon>
        <taxon>Magnoliopsida</taxon>
        <taxon>eudicotyledons</taxon>
        <taxon>Gunneridae</taxon>
        <taxon>Pentapetalae</taxon>
        <taxon>rosids</taxon>
        <taxon>fabids</taxon>
        <taxon>Rosales</taxon>
        <taxon>Moraceae</taxon>
        <taxon>Moreae</taxon>
        <taxon>Morus</taxon>
    </lineage>
</organism>
<dbReference type="EMBL" id="KE344659">
    <property type="protein sequence ID" value="EXB74774.1"/>
    <property type="molecule type" value="Genomic_DNA"/>
</dbReference>
<dbReference type="PANTHER" id="PTHR47447">
    <property type="entry name" value="OS03G0856100 PROTEIN"/>
    <property type="match status" value="1"/>
</dbReference>
<dbReference type="Proteomes" id="UP000030645">
    <property type="component" value="Unassembled WGS sequence"/>
</dbReference>
<evidence type="ECO:0000256" key="2">
    <source>
        <dbReference type="ARBA" id="ARBA00022737"/>
    </source>
</evidence>
<feature type="repeat" description="PPR" evidence="3">
    <location>
        <begin position="358"/>
        <end position="392"/>
    </location>
</feature>
<name>W9R6Y0_9ROSA</name>
<evidence type="ECO:0000313" key="5">
    <source>
        <dbReference type="Proteomes" id="UP000030645"/>
    </source>
</evidence>
<feature type="repeat" description="PPR" evidence="3">
    <location>
        <begin position="393"/>
        <end position="417"/>
    </location>
</feature>
<feature type="repeat" description="PPR" evidence="3">
    <location>
        <begin position="288"/>
        <end position="322"/>
    </location>
</feature>
<proteinExistence type="inferred from homology"/>
<dbReference type="eggNOG" id="KOG4197">
    <property type="taxonomic scope" value="Eukaryota"/>
</dbReference>
<sequence>MIEMPDIDIKCSEKRQKNLLFLSESETMAKEKRIIHRFDFKYRKIYDFSRPFSSNGSFSESEGKVVPFVDGDVPENSVKAEGTRQGVDEICQILESGPWGPSLENSLLVNCGKPQPESIIRVLRRLKDVNLAVNYFRWSERQIDEAHCPEAYNSLLMVMARSRNFNWLEQILEEMSVAGIGPLNYASLELVLSCVKSQKLREAFDLIQTMRRFKFRPAFSAYTTLIGALSAAHKADLMLTLFHEMQKLGYEVSVHLFTTVIRVFAREGRVDAALSLLDEMKSNSLDADIVLYNVCIDCFGKVGKVDMAWKFFHEMQAHGLRPDDVTYTSMIGVLCKAGKFNEAVDLFEQMDLNRIVPCAYAYNTMIMGYSSAGKFDEAYSLLKRQKRKGCIPSVIAYNCILTGLGRKGRVDEALRIF</sequence>
<accession>W9R6Y0</accession>
<dbReference type="Pfam" id="PF13041">
    <property type="entry name" value="PPR_2"/>
    <property type="match status" value="2"/>
</dbReference>
<dbReference type="InterPro" id="IPR002885">
    <property type="entry name" value="PPR_rpt"/>
</dbReference>
<dbReference type="Gene3D" id="1.25.40.10">
    <property type="entry name" value="Tetratricopeptide repeat domain"/>
    <property type="match status" value="3"/>
</dbReference>
<reference evidence="5" key="1">
    <citation type="submission" date="2013-01" db="EMBL/GenBank/DDBJ databases">
        <title>Draft Genome Sequence of a Mulberry Tree, Morus notabilis C.K. Schneid.</title>
        <authorList>
            <person name="He N."/>
            <person name="Zhao S."/>
        </authorList>
    </citation>
    <scope>NUCLEOTIDE SEQUENCE</scope>
</reference>
<feature type="repeat" description="PPR" evidence="3">
    <location>
        <begin position="323"/>
        <end position="357"/>
    </location>
</feature>
<gene>
    <name evidence="4" type="ORF">L484_023516</name>
</gene>
<comment type="similarity">
    <text evidence="1">Belongs to the PPR family. P subfamily.</text>
</comment>
<dbReference type="PANTHER" id="PTHR47447:SF17">
    <property type="entry name" value="OS12G0638900 PROTEIN"/>
    <property type="match status" value="1"/>
</dbReference>
<dbReference type="NCBIfam" id="TIGR00756">
    <property type="entry name" value="PPR"/>
    <property type="match status" value="6"/>
</dbReference>
<feature type="repeat" description="PPR" evidence="3">
    <location>
        <begin position="253"/>
        <end position="287"/>
    </location>
</feature>
<evidence type="ECO:0000313" key="4">
    <source>
        <dbReference type="EMBL" id="EXB74774.1"/>
    </source>
</evidence>
<dbReference type="InterPro" id="IPR011990">
    <property type="entry name" value="TPR-like_helical_dom_sf"/>
</dbReference>
<evidence type="ECO:0000256" key="3">
    <source>
        <dbReference type="PROSITE-ProRule" id="PRU00708"/>
    </source>
</evidence>
<evidence type="ECO:0008006" key="6">
    <source>
        <dbReference type="Google" id="ProtNLM"/>
    </source>
</evidence>
<keyword evidence="5" id="KW-1185">Reference proteome</keyword>
<protein>
    <recommendedName>
        <fullName evidence="6">Pentacotripeptide-repeat region of PRORP domain-containing protein</fullName>
    </recommendedName>
</protein>